<dbReference type="PANTHER" id="PTHR43649:SF33">
    <property type="entry name" value="POLYGALACTURONAN_RHAMNOGALACTURONAN-BINDING PROTEIN YTCQ"/>
    <property type="match status" value="1"/>
</dbReference>
<evidence type="ECO:0000256" key="5">
    <source>
        <dbReference type="ARBA" id="ARBA00023288"/>
    </source>
</evidence>
<proteinExistence type="predicted"/>
<dbReference type="Proteomes" id="UP001165962">
    <property type="component" value="Unassembled WGS sequence"/>
</dbReference>
<keyword evidence="3" id="KW-0472">Membrane</keyword>
<organism evidence="7 8">
    <name type="scientific">Paenibacillus agricola</name>
    <dbReference type="NCBI Taxonomy" id="2716264"/>
    <lineage>
        <taxon>Bacteria</taxon>
        <taxon>Bacillati</taxon>
        <taxon>Bacillota</taxon>
        <taxon>Bacilli</taxon>
        <taxon>Bacillales</taxon>
        <taxon>Paenibacillaceae</taxon>
        <taxon>Paenibacillus</taxon>
    </lineage>
</organism>
<protein>
    <submittedName>
        <fullName evidence="7">Extracellular solute-binding protein</fullName>
    </submittedName>
</protein>
<feature type="signal peptide" evidence="6">
    <location>
        <begin position="1"/>
        <end position="21"/>
    </location>
</feature>
<sequence length="497" mass="54914">MNNKKTALISMSALLVIVASGCGSDAGTEKPSGSATTANKNKDVSIMMSYHASLEQFQGSDNMNSNKLINIIKEKSGINAKYEALPKDNPGQKVSIILASGDVPDLMRITGKSDYFKLAQQGAFEPLDELIKSSIPNLNAYLTPEIMDSTRLDGKIYGIPHRVAQKVGAGILMRSDITKELDLKDPVTVDDFYATLKTIKEKKNLAGLTAAAANPGAFTTSFLPFASAYGVDTRTVVKNGKLEFSVLQPEYKEFLTTMKKWYSEGLIDQEFSINKDVKDRMINGTSVFSTSYWADAFTIDKSMKDKKTSGTVKYITPITGKDGQSGVPEEAVVGGSYWVIPKQAKNKQGAAEYLNYVIGPEGDQLLTYGIEGQDFKMENGKPVQTAEQSNAINWRTLYFFGDTDPSFFARLGAKGFLPFYEPLIPFKRNREETVFSPSVEAFDSKSTELRNFGEENSLKFIMGKRSLDEFDKFVQEYNAKGGKAAIDAMNEWYTKKK</sequence>
<name>A0ABX0IZJ8_9BACL</name>
<comment type="caution">
    <text evidence="7">The sequence shown here is derived from an EMBL/GenBank/DDBJ whole genome shotgun (WGS) entry which is preliminary data.</text>
</comment>
<dbReference type="EMBL" id="JAAOIW010000001">
    <property type="protein sequence ID" value="NHN28986.1"/>
    <property type="molecule type" value="Genomic_DNA"/>
</dbReference>
<keyword evidence="5" id="KW-0449">Lipoprotein</keyword>
<feature type="chain" id="PRO_5045853587" evidence="6">
    <location>
        <begin position="22"/>
        <end position="497"/>
    </location>
</feature>
<evidence type="ECO:0000256" key="4">
    <source>
        <dbReference type="ARBA" id="ARBA00023139"/>
    </source>
</evidence>
<dbReference type="PROSITE" id="PS51257">
    <property type="entry name" value="PROKAR_LIPOPROTEIN"/>
    <property type="match status" value="1"/>
</dbReference>
<dbReference type="Pfam" id="PF13416">
    <property type="entry name" value="SBP_bac_8"/>
    <property type="match status" value="1"/>
</dbReference>
<reference evidence="7" key="1">
    <citation type="submission" date="2020-03" db="EMBL/GenBank/DDBJ databases">
        <title>Draft sequencing of Paenibacilllus sp. S3N08.</title>
        <authorList>
            <person name="Kim D.-U."/>
        </authorList>
    </citation>
    <scope>NUCLEOTIDE SEQUENCE</scope>
    <source>
        <strain evidence="7">S3N08</strain>
    </source>
</reference>
<evidence type="ECO:0000313" key="7">
    <source>
        <dbReference type="EMBL" id="NHN28986.1"/>
    </source>
</evidence>
<dbReference type="InterPro" id="IPR006059">
    <property type="entry name" value="SBP"/>
</dbReference>
<evidence type="ECO:0000256" key="1">
    <source>
        <dbReference type="ARBA" id="ARBA00022475"/>
    </source>
</evidence>
<evidence type="ECO:0000313" key="8">
    <source>
        <dbReference type="Proteomes" id="UP001165962"/>
    </source>
</evidence>
<evidence type="ECO:0000256" key="6">
    <source>
        <dbReference type="SAM" id="SignalP"/>
    </source>
</evidence>
<keyword evidence="4" id="KW-0564">Palmitate</keyword>
<keyword evidence="8" id="KW-1185">Reference proteome</keyword>
<gene>
    <name evidence="7" type="ORF">G9U52_03965</name>
</gene>
<evidence type="ECO:0000256" key="3">
    <source>
        <dbReference type="ARBA" id="ARBA00023136"/>
    </source>
</evidence>
<dbReference type="InterPro" id="IPR050490">
    <property type="entry name" value="Bact_solute-bd_prot1"/>
</dbReference>
<dbReference type="RefSeq" id="WP_166146388.1">
    <property type="nucleotide sequence ID" value="NZ_JAAOIW010000001.1"/>
</dbReference>
<accession>A0ABX0IZJ8</accession>
<dbReference type="Gene3D" id="3.40.190.10">
    <property type="entry name" value="Periplasmic binding protein-like II"/>
    <property type="match status" value="2"/>
</dbReference>
<evidence type="ECO:0000256" key="2">
    <source>
        <dbReference type="ARBA" id="ARBA00022729"/>
    </source>
</evidence>
<dbReference type="SUPFAM" id="SSF53850">
    <property type="entry name" value="Periplasmic binding protein-like II"/>
    <property type="match status" value="1"/>
</dbReference>
<keyword evidence="2 6" id="KW-0732">Signal</keyword>
<dbReference type="PANTHER" id="PTHR43649">
    <property type="entry name" value="ARABINOSE-BINDING PROTEIN-RELATED"/>
    <property type="match status" value="1"/>
</dbReference>
<keyword evidence="1" id="KW-1003">Cell membrane</keyword>